<dbReference type="InterPro" id="IPR052513">
    <property type="entry name" value="Thioester_dehydratase-like"/>
</dbReference>
<reference evidence="3" key="1">
    <citation type="submission" date="2020-01" db="EMBL/GenBank/DDBJ databases">
        <authorList>
            <person name="Rat A."/>
        </authorList>
    </citation>
    <scope>NUCLEOTIDE SEQUENCE</scope>
    <source>
        <strain evidence="3">LMG 28251</strain>
    </source>
</reference>
<name>A0AAF1JV00_9PROT</name>
<dbReference type="RefSeq" id="WP_211872694.1">
    <property type="nucleotide sequence ID" value="NZ_JAAEDH010000002.1"/>
</dbReference>
<dbReference type="EMBL" id="JAAEDH010000002">
    <property type="protein sequence ID" value="MBR0653991.1"/>
    <property type="molecule type" value="Genomic_DNA"/>
</dbReference>
<sequence>MTITLEPGRPKPMPTPETKHFWDGAKDGKLLLQRCGDTGRAYFPPRPFSPYTGTRNVSVFEASGRATLHSYVIHHRPVPGFTPPYAIAVVELEEGPRMMTNIVGCPQTPEALPLDLALEVVFVPMDDAISLPLFRPAATPAAGRTGVSMGVE</sequence>
<reference evidence="3" key="2">
    <citation type="journal article" date="2021" name="Syst. Appl. Microbiol.">
        <title>Roseomonas hellenica sp. nov., isolated from roots of wild-growing Alkanna tinctoria.</title>
        <authorList>
            <person name="Rat A."/>
            <person name="Naranjo H.D."/>
            <person name="Lebbe L."/>
            <person name="Cnockaert M."/>
            <person name="Krigas N."/>
            <person name="Grigoriadou K."/>
            <person name="Maloupa E."/>
            <person name="Willems A."/>
        </authorList>
    </citation>
    <scope>NUCLEOTIDE SEQUENCE</scope>
    <source>
        <strain evidence="3">LMG 28251</strain>
    </source>
</reference>
<evidence type="ECO:0000259" key="2">
    <source>
        <dbReference type="Pfam" id="PF12172"/>
    </source>
</evidence>
<feature type="domain" description="ChsH2 C-terminal OB-fold" evidence="1">
    <location>
        <begin position="61"/>
        <end position="122"/>
    </location>
</feature>
<dbReference type="PANTHER" id="PTHR34075">
    <property type="entry name" value="BLR3430 PROTEIN"/>
    <property type="match status" value="1"/>
</dbReference>
<protein>
    <submittedName>
        <fullName evidence="3">DNA-binding protein</fullName>
    </submittedName>
</protein>
<dbReference type="InterPro" id="IPR002878">
    <property type="entry name" value="ChsH2_C"/>
</dbReference>
<dbReference type="GO" id="GO:0003677">
    <property type="term" value="F:DNA binding"/>
    <property type="evidence" value="ECO:0007669"/>
    <property type="project" value="UniProtKB-KW"/>
</dbReference>
<comment type="caution">
    <text evidence="3">The sequence shown here is derived from an EMBL/GenBank/DDBJ whole genome shotgun (WGS) entry which is preliminary data.</text>
</comment>
<dbReference type="Gene3D" id="6.10.30.10">
    <property type="match status" value="1"/>
</dbReference>
<proteinExistence type="predicted"/>
<dbReference type="Pfam" id="PF01796">
    <property type="entry name" value="OB_ChsH2_C"/>
    <property type="match status" value="1"/>
</dbReference>
<dbReference type="PANTHER" id="PTHR34075:SF5">
    <property type="entry name" value="BLR3430 PROTEIN"/>
    <property type="match status" value="1"/>
</dbReference>
<keyword evidence="3" id="KW-0238">DNA-binding</keyword>
<dbReference type="InterPro" id="IPR022002">
    <property type="entry name" value="ChsH2_Znr"/>
</dbReference>
<evidence type="ECO:0000259" key="1">
    <source>
        <dbReference type="Pfam" id="PF01796"/>
    </source>
</evidence>
<dbReference type="SUPFAM" id="SSF50249">
    <property type="entry name" value="Nucleic acid-binding proteins"/>
    <property type="match status" value="1"/>
</dbReference>
<organism evidence="3 4">
    <name type="scientific">Plastoroseomonas arctica</name>
    <dbReference type="NCBI Taxonomy" id="1509237"/>
    <lineage>
        <taxon>Bacteria</taxon>
        <taxon>Pseudomonadati</taxon>
        <taxon>Pseudomonadota</taxon>
        <taxon>Alphaproteobacteria</taxon>
        <taxon>Acetobacterales</taxon>
        <taxon>Acetobacteraceae</taxon>
        <taxon>Plastoroseomonas</taxon>
    </lineage>
</organism>
<dbReference type="Pfam" id="PF12172">
    <property type="entry name" value="zf-ChsH2"/>
    <property type="match status" value="1"/>
</dbReference>
<evidence type="ECO:0000313" key="4">
    <source>
        <dbReference type="Proteomes" id="UP001196068"/>
    </source>
</evidence>
<gene>
    <name evidence="3" type="ORF">GXW79_02750</name>
</gene>
<accession>A0AAF1JV00</accession>
<dbReference type="Proteomes" id="UP001196068">
    <property type="component" value="Unassembled WGS sequence"/>
</dbReference>
<dbReference type="AlphaFoldDB" id="A0AAF1JV00"/>
<dbReference type="InterPro" id="IPR012340">
    <property type="entry name" value="NA-bd_OB-fold"/>
</dbReference>
<evidence type="ECO:0000313" key="3">
    <source>
        <dbReference type="EMBL" id="MBR0653991.1"/>
    </source>
</evidence>
<keyword evidence="4" id="KW-1185">Reference proteome</keyword>
<feature type="domain" description="ChsH2 rubredoxin-like zinc ribbon" evidence="2">
    <location>
        <begin position="22"/>
        <end position="48"/>
    </location>
</feature>